<evidence type="ECO:0000256" key="6">
    <source>
        <dbReference type="ARBA" id="ARBA00022842"/>
    </source>
</evidence>
<dbReference type="VEuPathDB" id="VectorBase:PPAI004508"/>
<dbReference type="PANTHER" id="PTHR11596:SF95">
    <property type="entry name" value="ALKALINE PHOSPHATASE-RELATED"/>
    <property type="match status" value="1"/>
</dbReference>
<evidence type="ECO:0000256" key="1">
    <source>
        <dbReference type="ARBA" id="ARBA00005984"/>
    </source>
</evidence>
<keyword evidence="6 8" id="KW-0460">Magnesium</keyword>
<dbReference type="SUPFAM" id="SSF53649">
    <property type="entry name" value="Alkaline phosphatase-like"/>
    <property type="match status" value="1"/>
</dbReference>
<comment type="cofactor">
    <cofactor evidence="8">
        <name>Mg(2+)</name>
        <dbReference type="ChEBI" id="CHEBI:18420"/>
    </cofactor>
    <text evidence="8">Binds 1 Mg(2+) ion.</text>
</comment>
<dbReference type="GO" id="GO:0004035">
    <property type="term" value="F:alkaline phosphatase activity"/>
    <property type="evidence" value="ECO:0007669"/>
    <property type="project" value="UniProtKB-EC"/>
</dbReference>
<evidence type="ECO:0000256" key="8">
    <source>
        <dbReference type="PIRSR" id="PIRSR601952-2"/>
    </source>
</evidence>
<dbReference type="Proteomes" id="UP000092462">
    <property type="component" value="Unassembled WGS sequence"/>
</dbReference>
<comment type="cofactor">
    <cofactor evidence="8">
        <name>Zn(2+)</name>
        <dbReference type="ChEBI" id="CHEBI:29105"/>
    </cofactor>
    <text evidence="8">Binds 2 Zn(2+) ions.</text>
</comment>
<protein>
    <recommendedName>
        <fullName evidence="2">alkaline phosphatase</fullName>
        <ecNumber evidence="2">3.1.3.1</ecNumber>
    </recommendedName>
</protein>
<dbReference type="VEuPathDB" id="VectorBase:PPAPM1_008153"/>
<evidence type="ECO:0000256" key="5">
    <source>
        <dbReference type="ARBA" id="ARBA00022833"/>
    </source>
</evidence>
<organism evidence="10 11">
    <name type="scientific">Phlebotomus papatasi</name>
    <name type="common">Sandfly</name>
    <dbReference type="NCBI Taxonomy" id="29031"/>
    <lineage>
        <taxon>Eukaryota</taxon>
        <taxon>Metazoa</taxon>
        <taxon>Ecdysozoa</taxon>
        <taxon>Arthropoda</taxon>
        <taxon>Hexapoda</taxon>
        <taxon>Insecta</taxon>
        <taxon>Pterygota</taxon>
        <taxon>Neoptera</taxon>
        <taxon>Endopterygota</taxon>
        <taxon>Diptera</taxon>
        <taxon>Nematocera</taxon>
        <taxon>Psychodoidea</taxon>
        <taxon>Psychodidae</taxon>
        <taxon>Phlebotomus</taxon>
        <taxon>Phlebotomus</taxon>
    </lineage>
</organism>
<keyword evidence="5 8" id="KW-0862">Zinc</keyword>
<dbReference type="Gene3D" id="3.40.720.10">
    <property type="entry name" value="Alkaline Phosphatase, subunit A"/>
    <property type="match status" value="1"/>
</dbReference>
<keyword evidence="4" id="KW-0378">Hydrolase</keyword>
<evidence type="ECO:0000256" key="4">
    <source>
        <dbReference type="ARBA" id="ARBA00022801"/>
    </source>
</evidence>
<dbReference type="GO" id="GO:0046872">
    <property type="term" value="F:metal ion binding"/>
    <property type="evidence" value="ECO:0007669"/>
    <property type="project" value="UniProtKB-KW"/>
</dbReference>
<dbReference type="EMBL" id="AJVK01013132">
    <property type="status" value="NOT_ANNOTATED_CDS"/>
    <property type="molecule type" value="Genomic_DNA"/>
</dbReference>
<feature type="binding site" evidence="8">
    <location>
        <position position="111"/>
    </location>
    <ligand>
        <name>Mg(2+)</name>
        <dbReference type="ChEBI" id="CHEBI:18420"/>
    </ligand>
</feature>
<evidence type="ECO:0000256" key="2">
    <source>
        <dbReference type="ARBA" id="ARBA00012647"/>
    </source>
</evidence>
<feature type="binding site" evidence="8">
    <location>
        <position position="111"/>
    </location>
    <ligand>
        <name>Zn(2+)</name>
        <dbReference type="ChEBI" id="CHEBI:29105"/>
        <label>2</label>
    </ligand>
</feature>
<dbReference type="EnsemblMetazoa" id="PPAI004508-RA">
    <property type="protein sequence ID" value="PPAI004508-PA"/>
    <property type="gene ID" value="PPAI004508"/>
</dbReference>
<evidence type="ECO:0000256" key="7">
    <source>
        <dbReference type="PIRSR" id="PIRSR601952-1"/>
    </source>
</evidence>
<dbReference type="PANTHER" id="PTHR11596">
    <property type="entry name" value="ALKALINE PHOSPHATASE"/>
    <property type="match status" value="1"/>
</dbReference>
<keyword evidence="3 8" id="KW-0479">Metal-binding</keyword>
<feature type="active site" description="Phosphoserine intermediate" evidence="7">
    <location>
        <position position="155"/>
    </location>
</feature>
<dbReference type="Pfam" id="PF00245">
    <property type="entry name" value="Alk_phosphatase"/>
    <property type="match status" value="1"/>
</dbReference>
<keyword evidence="11" id="KW-1185">Reference proteome</keyword>
<dbReference type="AlphaFoldDB" id="A0A1B0DA03"/>
<dbReference type="PROSITE" id="PS00123">
    <property type="entry name" value="ALKALINE_PHOSPHATASE"/>
    <property type="match status" value="1"/>
</dbReference>
<dbReference type="InterPro" id="IPR001952">
    <property type="entry name" value="Alkaline_phosphatase"/>
</dbReference>
<proteinExistence type="inferred from homology"/>
<comment type="similarity">
    <text evidence="1 9">Belongs to the alkaline phosphatase family.</text>
</comment>
<name>A0A1B0DA03_PHLPP</name>
<evidence type="ECO:0000256" key="3">
    <source>
        <dbReference type="ARBA" id="ARBA00022723"/>
    </source>
</evidence>
<dbReference type="InterPro" id="IPR018299">
    <property type="entry name" value="Alkaline_phosphatase_AS"/>
</dbReference>
<dbReference type="EC" id="3.1.3.1" evidence="2"/>
<accession>A0A1B0DA03</accession>
<evidence type="ECO:0000256" key="9">
    <source>
        <dbReference type="RuleBase" id="RU003946"/>
    </source>
</evidence>
<dbReference type="InterPro" id="IPR017850">
    <property type="entry name" value="Alkaline_phosphatase_core_sf"/>
</dbReference>
<sequence>MGKISGCILATLVATVLSVPVKNSPEVVSVPYSSCIYGEHDPNCRYVPIVPPSHRPTHPMDDPNWIPPTGHPHELYKEYWLQRGQELLQKQLNKNHLNTNIAKNVIIVIGDGMSIPTQAATRVYMGDENVELSFEKFPYAGLSKTYCVNYQVSDSACTGTAFLAGIKNNYGTLGVSAAVPLRNCSAQHDERHHIDSIFKWAQDAGM</sequence>
<dbReference type="PRINTS" id="PR00113">
    <property type="entry name" value="ALKPHPHTASE"/>
</dbReference>
<evidence type="ECO:0000313" key="10">
    <source>
        <dbReference type="EnsemblMetazoa" id="PPAI004508-PA"/>
    </source>
</evidence>
<reference evidence="10" key="1">
    <citation type="submission" date="2022-08" db="UniProtKB">
        <authorList>
            <consortium name="EnsemblMetazoa"/>
        </authorList>
    </citation>
    <scope>IDENTIFICATION</scope>
    <source>
        <strain evidence="10">Israel</strain>
    </source>
</reference>
<evidence type="ECO:0000313" key="11">
    <source>
        <dbReference type="Proteomes" id="UP000092462"/>
    </source>
</evidence>